<gene>
    <name evidence="3" type="ORF">NYP18_14575</name>
</gene>
<dbReference type="CDD" id="cd01908">
    <property type="entry name" value="YafJ"/>
    <property type="match status" value="1"/>
</dbReference>
<organism evidence="3 4">
    <name type="scientific">Corynebacterium lemuris</name>
    <dbReference type="NCBI Taxonomy" id="1859292"/>
    <lineage>
        <taxon>Bacteria</taxon>
        <taxon>Bacillati</taxon>
        <taxon>Actinomycetota</taxon>
        <taxon>Actinomycetes</taxon>
        <taxon>Mycobacteriales</taxon>
        <taxon>Corynebacteriaceae</taxon>
        <taxon>Corynebacterium</taxon>
    </lineage>
</organism>
<evidence type="ECO:0000259" key="2">
    <source>
        <dbReference type="PROSITE" id="PS51278"/>
    </source>
</evidence>
<comment type="caution">
    <text evidence="3">The sequence shown here is derived from an EMBL/GenBank/DDBJ whole genome shotgun (WGS) entry which is preliminary data.</text>
</comment>
<evidence type="ECO:0000256" key="1">
    <source>
        <dbReference type="ARBA" id="ARBA00022962"/>
    </source>
</evidence>
<protein>
    <submittedName>
        <fullName evidence="3">Class II glutamine amidotransferase</fullName>
    </submittedName>
</protein>
<evidence type="ECO:0000313" key="3">
    <source>
        <dbReference type="EMBL" id="MCS5480867.1"/>
    </source>
</evidence>
<dbReference type="PANTHER" id="PTHR42824">
    <property type="entry name" value="GLUTAMINE AMIDOTRANSFERASE"/>
    <property type="match status" value="1"/>
</dbReference>
<dbReference type="EMBL" id="JANWTC010000021">
    <property type="protein sequence ID" value="MCS5480867.1"/>
    <property type="molecule type" value="Genomic_DNA"/>
</dbReference>
<dbReference type="RefSeq" id="WP_259428924.1">
    <property type="nucleotide sequence ID" value="NZ_JANWTC010000021.1"/>
</dbReference>
<dbReference type="InterPro" id="IPR017932">
    <property type="entry name" value="GATase_2_dom"/>
</dbReference>
<name>A0ABT2G042_9CORY</name>
<dbReference type="SUPFAM" id="SSF56235">
    <property type="entry name" value="N-terminal nucleophile aminohydrolases (Ntn hydrolases)"/>
    <property type="match status" value="1"/>
</dbReference>
<keyword evidence="1 3" id="KW-0315">Glutamine amidotransferase</keyword>
<proteinExistence type="predicted"/>
<dbReference type="InterPro" id="IPR029055">
    <property type="entry name" value="Ntn_hydrolases_N"/>
</dbReference>
<keyword evidence="4" id="KW-1185">Reference proteome</keyword>
<feature type="domain" description="Glutamine amidotransferase type-2" evidence="2">
    <location>
        <begin position="2"/>
        <end position="251"/>
    </location>
</feature>
<evidence type="ECO:0000313" key="4">
    <source>
        <dbReference type="Proteomes" id="UP001205965"/>
    </source>
</evidence>
<sequence length="273" mass="30155">MCRLFGLSAGGQRVRASFWLLDAPDSLLRQSYRNPDGTGLGTFDEDGRPRVEKAPIAAYRDTAFAREAKERRSSTFLAHLRYGTGAPVAMLNTHPFEMDGRLCAHNGIVGDLPLLREHLGSDLSRVRGETDSEHVFALITRETARAGGDVVEGVSQALTWLAENVPVYAVNAIITSAHEMWAVRWPTTHELFLLDQRRLPEPVEQRSSHGMRISSPELGFHPSVVVASEVLDSSRDWQLIRPGELIHVGADLAVTHIPVVDGPPRRHLSVAHN</sequence>
<dbReference type="Proteomes" id="UP001205965">
    <property type="component" value="Unassembled WGS sequence"/>
</dbReference>
<dbReference type="PROSITE" id="PS51278">
    <property type="entry name" value="GATASE_TYPE_2"/>
    <property type="match status" value="1"/>
</dbReference>
<dbReference type="Gene3D" id="3.60.20.10">
    <property type="entry name" value="Glutamine Phosphoribosylpyrophosphate, subunit 1, domain 1"/>
    <property type="match status" value="1"/>
</dbReference>
<reference evidence="3 4" key="1">
    <citation type="submission" date="2022-08" db="EMBL/GenBank/DDBJ databases">
        <title>YIM 101645 draft genome.</title>
        <authorList>
            <person name="Chen X."/>
        </authorList>
    </citation>
    <scope>NUCLEOTIDE SEQUENCE [LARGE SCALE GENOMIC DNA]</scope>
    <source>
        <strain evidence="3 4">YIM 101645</strain>
    </source>
</reference>
<dbReference type="InterPro" id="IPR026869">
    <property type="entry name" value="EgtC-like"/>
</dbReference>
<dbReference type="PANTHER" id="PTHR42824:SF1">
    <property type="entry name" value="GLUTAMINE AMIDOTRANSFERASE YAFJ-RELATED"/>
    <property type="match status" value="1"/>
</dbReference>
<accession>A0ABT2G042</accession>
<dbReference type="Pfam" id="PF13230">
    <property type="entry name" value="GATase_4"/>
    <property type="match status" value="1"/>
</dbReference>